<evidence type="ECO:0000256" key="8">
    <source>
        <dbReference type="ARBA" id="ARBA00047651"/>
    </source>
</evidence>
<keyword evidence="7 11" id="KW-0627">Porphyrin biosynthesis</keyword>
<keyword evidence="14" id="KW-1185">Reference proteome</keyword>
<evidence type="ECO:0000256" key="9">
    <source>
        <dbReference type="PIRSR" id="PIRSR001415-1"/>
    </source>
</evidence>
<gene>
    <name evidence="13" type="ordered locus">Fleli_3033</name>
</gene>
<dbReference type="PANTHER" id="PTHR11458">
    <property type="entry name" value="DELTA-AMINOLEVULINIC ACID DEHYDRATASE"/>
    <property type="match status" value="1"/>
</dbReference>
<evidence type="ECO:0000256" key="6">
    <source>
        <dbReference type="ARBA" id="ARBA00023239"/>
    </source>
</evidence>
<evidence type="ECO:0000256" key="3">
    <source>
        <dbReference type="ARBA" id="ARBA00012053"/>
    </source>
</evidence>
<dbReference type="GO" id="GO:0006782">
    <property type="term" value="P:protoporphyrinogen IX biosynthetic process"/>
    <property type="evidence" value="ECO:0007669"/>
    <property type="project" value="UniProtKB-UniPathway"/>
</dbReference>
<accession>I4AN39</accession>
<feature type="binding site" evidence="10">
    <location>
        <position position="239"/>
    </location>
    <ligand>
        <name>Mg(2+)</name>
        <dbReference type="ChEBI" id="CHEBI:18420"/>
    </ligand>
</feature>
<evidence type="ECO:0000256" key="4">
    <source>
        <dbReference type="ARBA" id="ARBA00020771"/>
    </source>
</evidence>
<dbReference type="PROSITE" id="PS00169">
    <property type="entry name" value="D_ALA_DEHYDRATASE"/>
    <property type="match status" value="1"/>
</dbReference>
<dbReference type="PANTHER" id="PTHR11458:SF0">
    <property type="entry name" value="DELTA-AMINOLEVULINIC ACID DEHYDRATASE"/>
    <property type="match status" value="1"/>
</dbReference>
<evidence type="ECO:0000313" key="13">
    <source>
        <dbReference type="EMBL" id="AFM05374.1"/>
    </source>
</evidence>
<dbReference type="Gene3D" id="3.20.20.70">
    <property type="entry name" value="Aldolase class I"/>
    <property type="match status" value="1"/>
</dbReference>
<evidence type="ECO:0000256" key="12">
    <source>
        <dbReference type="RuleBase" id="RU004161"/>
    </source>
</evidence>
<dbReference type="STRING" id="880071.Fleli_3033"/>
<dbReference type="GO" id="GO:0004655">
    <property type="term" value="F:porphobilinogen synthase activity"/>
    <property type="evidence" value="ECO:0007669"/>
    <property type="project" value="UniProtKB-EC"/>
</dbReference>
<dbReference type="NCBIfam" id="NF006762">
    <property type="entry name" value="PRK09283.1"/>
    <property type="match status" value="1"/>
</dbReference>
<dbReference type="UniPathway" id="UPA00251">
    <property type="reaction ID" value="UER00318"/>
</dbReference>
<dbReference type="Pfam" id="PF00490">
    <property type="entry name" value="ALAD"/>
    <property type="match status" value="1"/>
</dbReference>
<dbReference type="HOGENOM" id="CLU_035731_0_0_10"/>
<dbReference type="RefSeq" id="WP_014798806.1">
    <property type="nucleotide sequence ID" value="NC_018018.1"/>
</dbReference>
<dbReference type="InterPro" id="IPR030656">
    <property type="entry name" value="ALAD_AS"/>
</dbReference>
<dbReference type="InterPro" id="IPR001731">
    <property type="entry name" value="ALAD"/>
</dbReference>
<dbReference type="AlphaFoldDB" id="I4AN39"/>
<evidence type="ECO:0000256" key="10">
    <source>
        <dbReference type="PIRSR" id="PIRSR001415-5"/>
    </source>
</evidence>
<dbReference type="EC" id="4.2.1.24" evidence="3 11"/>
<name>I4AN39_BERLS</name>
<dbReference type="GO" id="GO:0005829">
    <property type="term" value="C:cytosol"/>
    <property type="evidence" value="ECO:0007669"/>
    <property type="project" value="TreeGrafter"/>
</dbReference>
<keyword evidence="10" id="KW-0460">Magnesium</keyword>
<comment type="pathway">
    <text evidence="1">Porphyrin-containing compound metabolism; protoporphyrin-IX biosynthesis; coproporphyrinogen-III from 5-aminolevulinate: step 1/4.</text>
</comment>
<dbReference type="KEGG" id="fli:Fleli_3033"/>
<dbReference type="SMART" id="SM01004">
    <property type="entry name" value="ALAD"/>
    <property type="match status" value="1"/>
</dbReference>
<evidence type="ECO:0000256" key="5">
    <source>
        <dbReference type="ARBA" id="ARBA00023133"/>
    </source>
</evidence>
<dbReference type="eggNOG" id="COG0113">
    <property type="taxonomic scope" value="Bacteria"/>
</dbReference>
<comment type="catalytic activity">
    <reaction evidence="8 11">
        <text>2 5-aminolevulinate = porphobilinogen + 2 H2O + H(+)</text>
        <dbReference type="Rhea" id="RHEA:24064"/>
        <dbReference type="ChEBI" id="CHEBI:15377"/>
        <dbReference type="ChEBI" id="CHEBI:15378"/>
        <dbReference type="ChEBI" id="CHEBI:58126"/>
        <dbReference type="ChEBI" id="CHEBI:356416"/>
        <dbReference type="EC" id="4.2.1.24"/>
    </reaction>
</comment>
<keyword evidence="10" id="KW-0479">Metal-binding</keyword>
<feature type="active site" description="Schiff-base intermediate with substrate" evidence="9">
    <location>
        <position position="201"/>
    </location>
</feature>
<comment type="subunit">
    <text evidence="11">Homooctamer.</text>
</comment>
<dbReference type="FunFam" id="3.20.20.70:FF:000019">
    <property type="entry name" value="Delta-aminolevulinic acid dehydratase"/>
    <property type="match status" value="1"/>
</dbReference>
<dbReference type="SUPFAM" id="SSF51569">
    <property type="entry name" value="Aldolase"/>
    <property type="match status" value="1"/>
</dbReference>
<evidence type="ECO:0000256" key="2">
    <source>
        <dbReference type="ARBA" id="ARBA00008055"/>
    </source>
</evidence>
<evidence type="ECO:0000313" key="14">
    <source>
        <dbReference type="Proteomes" id="UP000006054"/>
    </source>
</evidence>
<sequence>MSFDFQSMRSRPRRNRQSAVIRAMVEETSLSISDFMFPVFVMEGTNKKEPIASMPNIFRYSLDRLLEEIEECYKLGIRAFAPFPSLTDEYKDAMATSSHNPENIYLKAITAIKEKFPDVFIMTDIAMDPYSSDGHDGIYKDGKILNDETLEVLGKMAVAQARAGADYVGPSDMMDGRVAYLRHALDKEGFQDVGIIAYTAKYASAFYGPFRDALDSEPRFGDKKTYQMNPANVREALLEAKLDIEEGADMIMVKPALSYLDVISKLNQNSNIPIVAYNVSGEYAIVKAGAEKGWIDGEKIMLETLLSIKRAGAKIILSYFAKEVAQILSKK</sequence>
<dbReference type="PIRSF" id="PIRSF001415">
    <property type="entry name" value="Porphbilin_synth"/>
    <property type="match status" value="1"/>
</dbReference>
<keyword evidence="6 11" id="KW-0456">Lyase</keyword>
<dbReference type="PATRIC" id="fig|880071.3.peg.3030"/>
<feature type="active site" description="Schiff-base intermediate with substrate" evidence="9">
    <location>
        <position position="254"/>
    </location>
</feature>
<protein>
    <recommendedName>
        <fullName evidence="4 11">Delta-aminolevulinic acid dehydratase</fullName>
        <ecNumber evidence="3 11">4.2.1.24</ecNumber>
    </recommendedName>
</protein>
<dbReference type="EMBL" id="CP003345">
    <property type="protein sequence ID" value="AFM05374.1"/>
    <property type="molecule type" value="Genomic_DNA"/>
</dbReference>
<evidence type="ECO:0000256" key="11">
    <source>
        <dbReference type="RuleBase" id="RU000515"/>
    </source>
</evidence>
<comment type="similarity">
    <text evidence="2 12">Belongs to the ALAD family.</text>
</comment>
<evidence type="ECO:0000256" key="7">
    <source>
        <dbReference type="ARBA" id="ARBA00023244"/>
    </source>
</evidence>
<dbReference type="CDD" id="cd04823">
    <property type="entry name" value="ALAD_PBGS_aspartate_rich"/>
    <property type="match status" value="1"/>
</dbReference>
<proteinExistence type="inferred from homology"/>
<dbReference type="GO" id="GO:0008270">
    <property type="term" value="F:zinc ion binding"/>
    <property type="evidence" value="ECO:0007669"/>
    <property type="project" value="TreeGrafter"/>
</dbReference>
<keyword evidence="5" id="KW-0350">Heme biosynthesis</keyword>
<organism evidence="13 14">
    <name type="scientific">Bernardetia litoralis (strain ATCC 23117 / DSM 6794 / NBRC 15988 / NCIMB 1366 / Fx l1 / Sio-4)</name>
    <name type="common">Flexibacter litoralis</name>
    <dbReference type="NCBI Taxonomy" id="880071"/>
    <lineage>
        <taxon>Bacteria</taxon>
        <taxon>Pseudomonadati</taxon>
        <taxon>Bacteroidota</taxon>
        <taxon>Cytophagia</taxon>
        <taxon>Cytophagales</taxon>
        <taxon>Bernardetiaceae</taxon>
        <taxon>Bernardetia</taxon>
    </lineage>
</organism>
<reference evidence="14" key="1">
    <citation type="submission" date="2012-06" db="EMBL/GenBank/DDBJ databases">
        <title>The complete genome of Flexibacter litoralis DSM 6794.</title>
        <authorList>
            <person name="Lucas S."/>
            <person name="Copeland A."/>
            <person name="Lapidus A."/>
            <person name="Glavina del Rio T."/>
            <person name="Dalin E."/>
            <person name="Tice H."/>
            <person name="Bruce D."/>
            <person name="Goodwin L."/>
            <person name="Pitluck S."/>
            <person name="Peters L."/>
            <person name="Ovchinnikova G."/>
            <person name="Lu M."/>
            <person name="Kyrpides N."/>
            <person name="Mavromatis K."/>
            <person name="Ivanova N."/>
            <person name="Brettin T."/>
            <person name="Detter J.C."/>
            <person name="Han C."/>
            <person name="Larimer F."/>
            <person name="Land M."/>
            <person name="Hauser L."/>
            <person name="Markowitz V."/>
            <person name="Cheng J.-F."/>
            <person name="Hugenholtz P."/>
            <person name="Woyke T."/>
            <person name="Wu D."/>
            <person name="Spring S."/>
            <person name="Lang E."/>
            <person name="Kopitz M."/>
            <person name="Brambilla E."/>
            <person name="Klenk H.-P."/>
            <person name="Eisen J.A."/>
        </authorList>
    </citation>
    <scope>NUCLEOTIDE SEQUENCE [LARGE SCALE GENOMIC DNA]</scope>
    <source>
        <strain evidence="14">ATCC 23117 / DSM 6794 / NBRC 15988 / NCIMB 1366 / Sio-4</strain>
    </source>
</reference>
<dbReference type="PRINTS" id="PR00144">
    <property type="entry name" value="DALDHYDRTASE"/>
</dbReference>
<dbReference type="Proteomes" id="UP000006054">
    <property type="component" value="Chromosome"/>
</dbReference>
<dbReference type="InterPro" id="IPR013785">
    <property type="entry name" value="Aldolase_TIM"/>
</dbReference>
<evidence type="ECO:0000256" key="1">
    <source>
        <dbReference type="ARBA" id="ARBA00004694"/>
    </source>
</evidence>